<keyword evidence="2" id="KW-0479">Metal-binding</keyword>
<dbReference type="PROSITE" id="PS00463">
    <property type="entry name" value="ZN2_CY6_FUNGAL_1"/>
    <property type="match status" value="1"/>
</dbReference>
<evidence type="ECO:0000256" key="1">
    <source>
        <dbReference type="ARBA" id="ARBA00004123"/>
    </source>
</evidence>
<feature type="domain" description="Zn(2)-C6 fungal-type" evidence="5">
    <location>
        <begin position="33"/>
        <end position="62"/>
    </location>
</feature>
<dbReference type="InterPro" id="IPR001138">
    <property type="entry name" value="Zn2Cys6_DnaBD"/>
</dbReference>
<reference evidence="6 7" key="1">
    <citation type="submission" date="2019-06" db="EMBL/GenBank/DDBJ databases">
        <title>A chromosomal-level reference genome of Carpinus fangiana (Coryloideae, Betulaceae).</title>
        <authorList>
            <person name="Yang X."/>
            <person name="Wang Z."/>
            <person name="Zhang L."/>
            <person name="Hao G."/>
            <person name="Liu J."/>
            <person name="Yang Y."/>
        </authorList>
    </citation>
    <scope>NUCLEOTIDE SEQUENCE [LARGE SCALE GENOMIC DNA]</scope>
    <source>
        <strain evidence="6">Cfa_2016G</strain>
        <tissue evidence="6">Leaf</tissue>
    </source>
</reference>
<protein>
    <recommendedName>
        <fullName evidence="5">Zn(2)-C6 fungal-type domain-containing protein</fullName>
    </recommendedName>
</protein>
<dbReference type="SUPFAM" id="SSF57701">
    <property type="entry name" value="Zn2/Cys6 DNA-binding domain"/>
    <property type="match status" value="1"/>
</dbReference>
<organism evidence="6 7">
    <name type="scientific">Carpinus fangiana</name>
    <dbReference type="NCBI Taxonomy" id="176857"/>
    <lineage>
        <taxon>Eukaryota</taxon>
        <taxon>Viridiplantae</taxon>
        <taxon>Streptophyta</taxon>
        <taxon>Embryophyta</taxon>
        <taxon>Tracheophyta</taxon>
        <taxon>Spermatophyta</taxon>
        <taxon>Magnoliopsida</taxon>
        <taxon>eudicotyledons</taxon>
        <taxon>Gunneridae</taxon>
        <taxon>Pentapetalae</taxon>
        <taxon>rosids</taxon>
        <taxon>fabids</taxon>
        <taxon>Fagales</taxon>
        <taxon>Betulaceae</taxon>
        <taxon>Carpinus</taxon>
    </lineage>
</organism>
<comment type="caution">
    <text evidence="6">The sequence shown here is derived from an EMBL/GenBank/DDBJ whole genome shotgun (WGS) entry which is preliminary data.</text>
</comment>
<dbReference type="GO" id="GO:0005634">
    <property type="term" value="C:nucleus"/>
    <property type="evidence" value="ECO:0007669"/>
    <property type="project" value="UniProtKB-SubCell"/>
</dbReference>
<dbReference type="GO" id="GO:0008270">
    <property type="term" value="F:zinc ion binding"/>
    <property type="evidence" value="ECO:0007669"/>
    <property type="project" value="InterPro"/>
</dbReference>
<comment type="subcellular location">
    <subcellularLocation>
        <location evidence="1">Nucleus</location>
    </subcellularLocation>
</comment>
<dbReference type="PANTHER" id="PTHR31001">
    <property type="entry name" value="UNCHARACTERIZED TRANSCRIPTIONAL REGULATORY PROTEIN"/>
    <property type="match status" value="1"/>
</dbReference>
<dbReference type="CDD" id="cd00067">
    <property type="entry name" value="GAL4"/>
    <property type="match status" value="1"/>
</dbReference>
<dbReference type="Pfam" id="PF04082">
    <property type="entry name" value="Fungal_trans"/>
    <property type="match status" value="1"/>
</dbReference>
<dbReference type="GO" id="GO:0003677">
    <property type="term" value="F:DNA binding"/>
    <property type="evidence" value="ECO:0007669"/>
    <property type="project" value="InterPro"/>
</dbReference>
<evidence type="ECO:0000313" key="7">
    <source>
        <dbReference type="Proteomes" id="UP000327013"/>
    </source>
</evidence>
<dbReference type="PANTHER" id="PTHR31001:SF40">
    <property type="entry name" value="ZN(II)2CYS6 TRANSCRIPTION FACTOR (EUROFUNG)"/>
    <property type="match status" value="1"/>
</dbReference>
<dbReference type="EMBL" id="VIBQ01000083">
    <property type="protein sequence ID" value="KAB8664813.1"/>
    <property type="molecule type" value="Genomic_DNA"/>
</dbReference>
<evidence type="ECO:0000313" key="6">
    <source>
        <dbReference type="EMBL" id="KAB8664813.1"/>
    </source>
</evidence>
<dbReference type="InterPro" id="IPR050613">
    <property type="entry name" value="Sec_Metabolite_Reg"/>
</dbReference>
<proteinExistence type="predicted"/>
<feature type="region of interest" description="Disordered" evidence="4">
    <location>
        <begin position="86"/>
        <end position="133"/>
    </location>
</feature>
<dbReference type="Gene3D" id="4.10.240.10">
    <property type="entry name" value="Zn(2)-C6 fungal-type DNA-binding domain"/>
    <property type="match status" value="1"/>
</dbReference>
<dbReference type="SMART" id="SM00066">
    <property type="entry name" value="GAL4"/>
    <property type="match status" value="1"/>
</dbReference>
<dbReference type="Pfam" id="PF00172">
    <property type="entry name" value="Zn_clus"/>
    <property type="match status" value="1"/>
</dbReference>
<keyword evidence="3" id="KW-0539">Nucleus</keyword>
<dbReference type="GO" id="GO:0006351">
    <property type="term" value="P:DNA-templated transcription"/>
    <property type="evidence" value="ECO:0007669"/>
    <property type="project" value="InterPro"/>
</dbReference>
<name>A0A5N6L3S2_9ROSI</name>
<evidence type="ECO:0000256" key="2">
    <source>
        <dbReference type="ARBA" id="ARBA00022723"/>
    </source>
</evidence>
<keyword evidence="7" id="KW-1185">Reference proteome</keyword>
<dbReference type="CDD" id="cd12148">
    <property type="entry name" value="fungal_TF_MHR"/>
    <property type="match status" value="1"/>
</dbReference>
<dbReference type="Proteomes" id="UP000327013">
    <property type="component" value="Unassembled WGS sequence"/>
</dbReference>
<accession>A0A5N6L3S2</accession>
<dbReference type="SMART" id="SM00906">
    <property type="entry name" value="Fungal_trans"/>
    <property type="match status" value="1"/>
</dbReference>
<dbReference type="PROSITE" id="PS50048">
    <property type="entry name" value="ZN2_CY6_FUNGAL_2"/>
    <property type="match status" value="1"/>
</dbReference>
<feature type="region of interest" description="Disordered" evidence="4">
    <location>
        <begin position="1"/>
        <end position="25"/>
    </location>
</feature>
<evidence type="ECO:0000259" key="5">
    <source>
        <dbReference type="PROSITE" id="PS50048"/>
    </source>
</evidence>
<sequence length="975" mass="107669">MVVAGSPEPARPGSARNSSNPPVIRRRNRKIASCLECRRRKLKCDHQHPCGNCSKNSRDCLFIAPAVDPESRRRLAAVKDQVQSLETGLGKSGTNPAAQGDSWSSLHYETSTNNYGHKDGADSASEDDNQQPSALAVEDVAYEEDADDLLDLGVQLGRMRVSERIGSFVRPALLEEIAATLRRHGESTDLFPPTAGTQGSDADEDGVPFYLQPTAEYIAPDAGFLFSSGLSQEASLAHCLPPKLVTDALIARYWAAVHPVSHAVHRPSFEKRYDSLWRDVAAGTMPPYSSQAMVFAALLSATASMPEEEVKRSFRSSRLSFINNFRQACEYALAKANVLRTTKLETIQAFVMYLIPCCRSEVTRVHATLVSAAIRIAECAGLHRDGTNYGLSPLETHVRRLVWHQLCFLDMRTCDAVGPRPQIRAGEFDTKIPLNVNDDQFFVDTKDPPAQDATHWTDMTHMTMRSEWVDFYRYLWINRLHKPGQPIKLTASLKDIEEWRRRFERKWLPMLDDAIPIQGYALRIARLLTIKLSTSVTHHFLAPGIHKTPERLTSICISTLSASCSTACELETNPRFRLWSWYVGTYQQYHPALLLTRTLLEQPERPESDAVWPSLDYVFDLPSSMDKVEKARLVIGELHRRLQVFRARRRHKSSLAVEKEMERLSMSPFPSPQQATVEVETPPPNASIQYMGSGTGNSTGTAGSSPSALSQTMPMSSMFSGGMNTASPSLAAAMNTQQAFPSNISMDIDWIWTLILWYNLHSRGLAKQPLEISSGRIVEVAGRATRHRQINRNNSRDSRQALGEIWMVLTCPDIRTILDKGTPAWTAIIPFLHAVFANSSMRPTSTTPLTASSSSASTAASATTSAFKGFVPPAPINHVNRPPVNAFATDPIAVTPANPTVILRDASYNIPGRRKILRSPGNSLAIVLSACRFVSIYRRGSTGAPALALTNTKLRAPAACASRASATAESRFMAS</sequence>
<dbReference type="OrthoDB" id="4934715at2759"/>
<dbReference type="InterPro" id="IPR036864">
    <property type="entry name" value="Zn2-C6_fun-type_DNA-bd_sf"/>
</dbReference>
<dbReference type="InterPro" id="IPR007219">
    <property type="entry name" value="XnlR_reg_dom"/>
</dbReference>
<gene>
    <name evidence="6" type="ORF">FH972_026238</name>
</gene>
<evidence type="ECO:0000256" key="4">
    <source>
        <dbReference type="SAM" id="MobiDB-lite"/>
    </source>
</evidence>
<feature type="compositionally biased region" description="Polar residues" evidence="4">
    <location>
        <begin position="86"/>
        <end position="115"/>
    </location>
</feature>
<dbReference type="GO" id="GO:0000981">
    <property type="term" value="F:DNA-binding transcription factor activity, RNA polymerase II-specific"/>
    <property type="evidence" value="ECO:0007669"/>
    <property type="project" value="InterPro"/>
</dbReference>
<evidence type="ECO:0000256" key="3">
    <source>
        <dbReference type="ARBA" id="ARBA00023242"/>
    </source>
</evidence>
<dbReference type="AlphaFoldDB" id="A0A5N6L3S2"/>